<feature type="region of interest" description="Disordered" evidence="1">
    <location>
        <begin position="1"/>
        <end position="26"/>
    </location>
</feature>
<dbReference type="HOGENOM" id="CLU_1713985_0_0_1"/>
<evidence type="ECO:0000313" key="2">
    <source>
        <dbReference type="EMBL" id="KIM86447.1"/>
    </source>
</evidence>
<feature type="compositionally biased region" description="Polar residues" evidence="1">
    <location>
        <begin position="12"/>
        <end position="26"/>
    </location>
</feature>
<name>A0A0C3C9Q6_PILCF</name>
<dbReference type="Proteomes" id="UP000054166">
    <property type="component" value="Unassembled WGS sequence"/>
</dbReference>
<reference evidence="3" key="2">
    <citation type="submission" date="2015-01" db="EMBL/GenBank/DDBJ databases">
        <title>Evolutionary Origins and Diversification of the Mycorrhizal Mutualists.</title>
        <authorList>
            <consortium name="DOE Joint Genome Institute"/>
            <consortium name="Mycorrhizal Genomics Consortium"/>
            <person name="Kohler A."/>
            <person name="Kuo A."/>
            <person name="Nagy L.G."/>
            <person name="Floudas D."/>
            <person name="Copeland A."/>
            <person name="Barry K.W."/>
            <person name="Cichocki N."/>
            <person name="Veneault-Fourrey C."/>
            <person name="LaButti K."/>
            <person name="Lindquist E.A."/>
            <person name="Lipzen A."/>
            <person name="Lundell T."/>
            <person name="Morin E."/>
            <person name="Murat C."/>
            <person name="Riley R."/>
            <person name="Ohm R."/>
            <person name="Sun H."/>
            <person name="Tunlid A."/>
            <person name="Henrissat B."/>
            <person name="Grigoriev I.V."/>
            <person name="Hibbett D.S."/>
            <person name="Martin F."/>
        </authorList>
    </citation>
    <scope>NUCLEOTIDE SEQUENCE [LARGE SCALE GENOMIC DNA]</scope>
    <source>
        <strain evidence="3">F 1598</strain>
    </source>
</reference>
<proteinExistence type="predicted"/>
<evidence type="ECO:0000313" key="3">
    <source>
        <dbReference type="Proteomes" id="UP000054166"/>
    </source>
</evidence>
<sequence length="153" mass="17031">MTAPCRDEHSNDQPMSTPTPTGTRLGTESRLFLGKLEIRGGGMRRSKNHRLLRTLRHIGLCTSNRRAVLTIARAIEVFNGYRRHKLFGDVNSAKTSRGERFSKFIGRVQCSSTAIGTACSTNVKQKVEVTFRSDDTNVSYANAFLTIDVINIV</sequence>
<dbReference type="AlphaFoldDB" id="A0A0C3C9Q6"/>
<accession>A0A0C3C9Q6</accession>
<evidence type="ECO:0000256" key="1">
    <source>
        <dbReference type="SAM" id="MobiDB-lite"/>
    </source>
</evidence>
<protein>
    <submittedName>
        <fullName evidence="2">Uncharacterized protein</fullName>
    </submittedName>
</protein>
<keyword evidence="3" id="KW-1185">Reference proteome</keyword>
<dbReference type="EMBL" id="KN832982">
    <property type="protein sequence ID" value="KIM86447.1"/>
    <property type="molecule type" value="Genomic_DNA"/>
</dbReference>
<dbReference type="InParanoid" id="A0A0C3C9Q6"/>
<reference evidence="2 3" key="1">
    <citation type="submission" date="2014-04" db="EMBL/GenBank/DDBJ databases">
        <authorList>
            <consortium name="DOE Joint Genome Institute"/>
            <person name="Kuo A."/>
            <person name="Tarkka M."/>
            <person name="Buscot F."/>
            <person name="Kohler A."/>
            <person name="Nagy L.G."/>
            <person name="Floudas D."/>
            <person name="Copeland A."/>
            <person name="Barry K.W."/>
            <person name="Cichocki N."/>
            <person name="Veneault-Fourrey C."/>
            <person name="LaButti K."/>
            <person name="Lindquist E.A."/>
            <person name="Lipzen A."/>
            <person name="Lundell T."/>
            <person name="Morin E."/>
            <person name="Murat C."/>
            <person name="Sun H."/>
            <person name="Tunlid A."/>
            <person name="Henrissat B."/>
            <person name="Grigoriev I.V."/>
            <person name="Hibbett D.S."/>
            <person name="Martin F."/>
            <person name="Nordberg H.P."/>
            <person name="Cantor M.N."/>
            <person name="Hua S.X."/>
        </authorList>
    </citation>
    <scope>NUCLEOTIDE SEQUENCE [LARGE SCALE GENOMIC DNA]</scope>
    <source>
        <strain evidence="2 3">F 1598</strain>
    </source>
</reference>
<organism evidence="2 3">
    <name type="scientific">Piloderma croceum (strain F 1598)</name>
    <dbReference type="NCBI Taxonomy" id="765440"/>
    <lineage>
        <taxon>Eukaryota</taxon>
        <taxon>Fungi</taxon>
        <taxon>Dikarya</taxon>
        <taxon>Basidiomycota</taxon>
        <taxon>Agaricomycotina</taxon>
        <taxon>Agaricomycetes</taxon>
        <taxon>Agaricomycetidae</taxon>
        <taxon>Atheliales</taxon>
        <taxon>Atheliaceae</taxon>
        <taxon>Piloderma</taxon>
    </lineage>
</organism>
<feature type="compositionally biased region" description="Basic and acidic residues" evidence="1">
    <location>
        <begin position="1"/>
        <end position="11"/>
    </location>
</feature>
<gene>
    <name evidence="2" type="ORF">PILCRDRAFT_4935</name>
</gene>